<dbReference type="Proteomes" id="UP000323142">
    <property type="component" value="Unassembled WGS sequence"/>
</dbReference>
<feature type="domain" description="Activator of Hsp90 ATPase homologue 1/2-like C-terminal" evidence="2">
    <location>
        <begin position="25"/>
        <end position="162"/>
    </location>
</feature>
<gene>
    <name evidence="3" type="ORF">F0L46_06820</name>
</gene>
<comment type="caution">
    <text evidence="3">The sequence shown here is derived from an EMBL/GenBank/DDBJ whole genome shotgun (WGS) entry which is preliminary data.</text>
</comment>
<dbReference type="Gene3D" id="3.30.530.20">
    <property type="match status" value="1"/>
</dbReference>
<reference evidence="3 4" key="1">
    <citation type="submission" date="2019-09" db="EMBL/GenBank/DDBJ databases">
        <title>Salinarimonas rosea gen. nov., sp. nov., a new member of the a-2 subgroup of the Proteobacteria.</title>
        <authorList>
            <person name="Liu J."/>
        </authorList>
    </citation>
    <scope>NUCLEOTIDE SEQUENCE [LARGE SCALE GENOMIC DNA]</scope>
    <source>
        <strain evidence="3 4">BN140002</strain>
    </source>
</reference>
<dbReference type="AlphaFoldDB" id="A0A5B2VI15"/>
<sequence length="168" mass="19203">MKPDLRFDFTPDRANARITVAREFDAKRQLVWDCHTKQDLLDRWFAPKGLTTRTRHMDFRDGGYWHYAMVTPDGHHFWNRLDYGTIDPIDGYTAKDGFCDEAGTVNPGMPRSDWTVTFAELSDRTLVTTVVRYASPEDLQKVIEMGLEGGMASTMERLDELLPLLAAG</sequence>
<dbReference type="EMBL" id="VUOA01000016">
    <property type="protein sequence ID" value="KAA2237979.1"/>
    <property type="molecule type" value="Genomic_DNA"/>
</dbReference>
<dbReference type="InterPro" id="IPR013538">
    <property type="entry name" value="ASHA1/2-like_C"/>
</dbReference>
<reference evidence="3 4" key="2">
    <citation type="submission" date="2019-09" db="EMBL/GenBank/DDBJ databases">
        <authorList>
            <person name="Jin C."/>
        </authorList>
    </citation>
    <scope>NUCLEOTIDE SEQUENCE [LARGE SCALE GENOMIC DNA]</scope>
    <source>
        <strain evidence="3 4">BN140002</strain>
    </source>
</reference>
<evidence type="ECO:0000259" key="2">
    <source>
        <dbReference type="Pfam" id="PF08327"/>
    </source>
</evidence>
<evidence type="ECO:0000313" key="4">
    <source>
        <dbReference type="Proteomes" id="UP000323142"/>
    </source>
</evidence>
<dbReference type="Pfam" id="PF08327">
    <property type="entry name" value="AHSA1"/>
    <property type="match status" value="1"/>
</dbReference>
<proteinExistence type="inferred from homology"/>
<comment type="similarity">
    <text evidence="1">Belongs to the AHA1 family.</text>
</comment>
<dbReference type="SUPFAM" id="SSF55961">
    <property type="entry name" value="Bet v1-like"/>
    <property type="match status" value="1"/>
</dbReference>
<evidence type="ECO:0000313" key="3">
    <source>
        <dbReference type="EMBL" id="KAA2237979.1"/>
    </source>
</evidence>
<name>A0A5B2VI15_9HYPH</name>
<dbReference type="OrthoDB" id="9805228at2"/>
<accession>A0A5B2VI15</accession>
<keyword evidence="4" id="KW-1185">Reference proteome</keyword>
<protein>
    <submittedName>
        <fullName evidence="3">SRPBCC domain-containing protein</fullName>
    </submittedName>
</protein>
<organism evidence="3 4">
    <name type="scientific">Salinarimonas soli</name>
    <dbReference type="NCBI Taxonomy" id="1638099"/>
    <lineage>
        <taxon>Bacteria</taxon>
        <taxon>Pseudomonadati</taxon>
        <taxon>Pseudomonadota</taxon>
        <taxon>Alphaproteobacteria</taxon>
        <taxon>Hyphomicrobiales</taxon>
        <taxon>Salinarimonadaceae</taxon>
        <taxon>Salinarimonas</taxon>
    </lineage>
</organism>
<dbReference type="RefSeq" id="WP_149816311.1">
    <property type="nucleotide sequence ID" value="NZ_VUOA01000016.1"/>
</dbReference>
<dbReference type="InterPro" id="IPR023393">
    <property type="entry name" value="START-like_dom_sf"/>
</dbReference>
<evidence type="ECO:0000256" key="1">
    <source>
        <dbReference type="ARBA" id="ARBA00006817"/>
    </source>
</evidence>